<sequence length="790" mass="85840">MRSFRHLPRLPRPPRRSALRSLAAGVVALAVTAPGTAIAAHDPNERQLAAEVNPFTGTRNQGNTFPGATVPFGMVQVSPDTGHFSGYGYDDTRIRGFSQLHLSGAGCAAGGDVPLLPTTGAVTRTDDAKYAASFTHAGEQASPGYYRVRLSSYGGITAELTATTRTGWQRYTFPATRTANVLINAGQALHKVTSSKVTVLDDRTVAASVTGHGFCADTRPYTVYTVTRFSRPFTAHGLWQGTRVTPGARTTSGGGPRGGYVRFDTRADKVVTAVTGVSWTGLDGARRNLDAEGGGTFNRTSTAARRAWEQRLATARVHGGTPERRRTFYTALYHALLAPNTGSDTDGAYTGYDRRIHHAEGFTYYQNFSLWDTYRTQAQLLALLAPRELRDASLSLLRIAEEGGWLPKWGLGTVETNTMTGDPVTPFLVSAFHQGLLAGHEEEAYRALKRNADGVPSAASPFEGRGGNPAYLRLGYVPYEPKAKHKPGDFDPAHGPSATLEYALADAALGTMAQALGHDEDARRFRERGRDYRNVFDRRTGFFRARDAKGAFTGPADPKDAVGFHEGTAWQYQWLVPQDLPGMFALIGGRDAADKRLDAFFAYPRLLADPDATTRRVWVHSPSDYYHHAVYNPDNEPDLGAPYTYLSTGRPWKTADVVRGHLSLFSDRPDGITGNDDLGTMSAWAVLSCLGLYPVQPGSPVWGLTTPAFDRVELTLDRAYFPHGRLVLDAPGADEGGRYLTSVRVAGHPHRATYLTTADLRAAHEITLTTNARPSDWGTRPQDAPRPTVG</sequence>
<feature type="domain" description="Glycosyl hydrolase family 92 N-terminal" evidence="4">
    <location>
        <begin position="52"/>
        <end position="278"/>
    </location>
</feature>
<dbReference type="InterPro" id="IPR014718">
    <property type="entry name" value="GH-type_carb-bd"/>
</dbReference>
<organism evidence="5 6">
    <name type="scientific">Streptantibioticus cattleyicolor (strain ATCC 35852 / DSM 46488 / JCM 4925 / NBRC 14057 / NRRL 8057)</name>
    <name type="common">Streptomyces cattleya</name>
    <dbReference type="NCBI Taxonomy" id="1003195"/>
    <lineage>
        <taxon>Bacteria</taxon>
        <taxon>Bacillati</taxon>
        <taxon>Actinomycetota</taxon>
        <taxon>Actinomycetes</taxon>
        <taxon>Kitasatosporales</taxon>
        <taxon>Streptomycetaceae</taxon>
        <taxon>Streptantibioticus</taxon>
    </lineage>
</organism>
<dbReference type="AlphaFoldDB" id="F8JNS7"/>
<dbReference type="InterPro" id="IPR005887">
    <property type="entry name" value="GH92_a_mannosidase_put"/>
</dbReference>
<dbReference type="GO" id="GO:0030246">
    <property type="term" value="F:carbohydrate binding"/>
    <property type="evidence" value="ECO:0007669"/>
    <property type="project" value="InterPro"/>
</dbReference>
<evidence type="ECO:0000256" key="1">
    <source>
        <dbReference type="SAM" id="MobiDB-lite"/>
    </source>
</evidence>
<dbReference type="PATRIC" id="fig|1003195.11.peg.1919"/>
<dbReference type="NCBIfam" id="TIGR01180">
    <property type="entry name" value="aman2_put"/>
    <property type="match status" value="1"/>
</dbReference>
<evidence type="ECO:0000259" key="3">
    <source>
        <dbReference type="Pfam" id="PF07971"/>
    </source>
</evidence>
<dbReference type="InterPro" id="IPR008928">
    <property type="entry name" value="6-hairpin_glycosidase_sf"/>
</dbReference>
<dbReference type="OrthoDB" id="9804511at2"/>
<dbReference type="InterPro" id="IPR041371">
    <property type="entry name" value="GH92_N"/>
</dbReference>
<protein>
    <submittedName>
        <fullName evidence="5">Alpha-1,2-mannosidase</fullName>
    </submittedName>
</protein>
<dbReference type="Gene3D" id="1.20.1610.10">
    <property type="entry name" value="alpha-1,2-mannosidases domains"/>
    <property type="match status" value="1"/>
</dbReference>
<dbReference type="PROSITE" id="PS51318">
    <property type="entry name" value="TAT"/>
    <property type="match status" value="1"/>
</dbReference>
<dbReference type="Pfam" id="PF07971">
    <property type="entry name" value="Glyco_hydro_92"/>
    <property type="match status" value="1"/>
</dbReference>
<dbReference type="InterPro" id="IPR050883">
    <property type="entry name" value="PNGase"/>
</dbReference>
<feature type="signal peptide" evidence="2">
    <location>
        <begin position="1"/>
        <end position="39"/>
    </location>
</feature>
<dbReference type="SUPFAM" id="SSF48208">
    <property type="entry name" value="Six-hairpin glycosidases"/>
    <property type="match status" value="1"/>
</dbReference>
<evidence type="ECO:0000313" key="5">
    <source>
        <dbReference type="EMBL" id="AEW92657.1"/>
    </source>
</evidence>
<evidence type="ECO:0000259" key="4">
    <source>
        <dbReference type="Pfam" id="PF17678"/>
    </source>
</evidence>
<dbReference type="GO" id="GO:0000224">
    <property type="term" value="F:peptide-N4-(N-acetyl-beta-glucosaminyl)asparagine amidase activity"/>
    <property type="evidence" value="ECO:0007669"/>
    <property type="project" value="TreeGrafter"/>
</dbReference>
<feature type="chain" id="PRO_5003378915" evidence="2">
    <location>
        <begin position="40"/>
        <end position="790"/>
    </location>
</feature>
<accession>F8JNS7</accession>
<feature type="domain" description="Glycosyl hydrolase family 92" evidence="3">
    <location>
        <begin position="284"/>
        <end position="769"/>
    </location>
</feature>
<dbReference type="InterPro" id="IPR012939">
    <property type="entry name" value="Glyco_hydro_92"/>
</dbReference>
<dbReference type="GO" id="GO:0005829">
    <property type="term" value="C:cytosol"/>
    <property type="evidence" value="ECO:0007669"/>
    <property type="project" value="TreeGrafter"/>
</dbReference>
<dbReference type="KEGG" id="sct:SCAT_0274"/>
<dbReference type="GO" id="GO:0006516">
    <property type="term" value="P:glycoprotein catabolic process"/>
    <property type="evidence" value="ECO:0007669"/>
    <property type="project" value="TreeGrafter"/>
</dbReference>
<keyword evidence="2" id="KW-0732">Signal</keyword>
<dbReference type="Gene3D" id="1.20.1050.60">
    <property type="entry name" value="alpha-1,2-mannosidase"/>
    <property type="match status" value="1"/>
</dbReference>
<gene>
    <name evidence="5" type="ordered locus">SCATT_02860</name>
</gene>
<dbReference type="eggNOG" id="COG3537">
    <property type="taxonomic scope" value="Bacteria"/>
</dbReference>
<dbReference type="InterPro" id="IPR006311">
    <property type="entry name" value="TAT_signal"/>
</dbReference>
<dbReference type="PANTHER" id="PTHR12143">
    <property type="entry name" value="PEPTIDE N-GLYCANASE PNGASE -RELATED"/>
    <property type="match status" value="1"/>
</dbReference>
<dbReference type="Pfam" id="PF17678">
    <property type="entry name" value="Glyco_hydro_92N"/>
    <property type="match status" value="1"/>
</dbReference>
<accession>G8WMT8</accession>
<dbReference type="Proteomes" id="UP000007842">
    <property type="component" value="Chromosome"/>
</dbReference>
<dbReference type="Gene3D" id="2.70.98.10">
    <property type="match status" value="1"/>
</dbReference>
<dbReference type="RefSeq" id="WP_014141050.1">
    <property type="nucleotide sequence ID" value="NC_016111.1"/>
</dbReference>
<dbReference type="Gene3D" id="3.30.2080.10">
    <property type="entry name" value="GH92 mannosidase domain"/>
    <property type="match status" value="1"/>
</dbReference>
<keyword evidence="6" id="KW-1185">Reference proteome</keyword>
<dbReference type="GO" id="GO:0005975">
    <property type="term" value="P:carbohydrate metabolic process"/>
    <property type="evidence" value="ECO:0007669"/>
    <property type="project" value="InterPro"/>
</dbReference>
<dbReference type="STRING" id="1003195.SCATT_02860"/>
<dbReference type="HOGENOM" id="CLU_003690_2_0_11"/>
<reference evidence="6" key="1">
    <citation type="submission" date="2011-12" db="EMBL/GenBank/DDBJ databases">
        <title>Complete genome sequence of Streptomyces cattleya strain DSM 46488.</title>
        <authorList>
            <person name="Ou H.-Y."/>
            <person name="Li P."/>
            <person name="Zhao C."/>
            <person name="O'Hagan D."/>
            <person name="Deng Z."/>
        </authorList>
    </citation>
    <scope>NUCLEOTIDE SEQUENCE [LARGE SCALE GENOMIC DNA]</scope>
    <source>
        <strain evidence="6">ATCC 35852 / DSM 46488 / JCM 4925 / NBRC 14057 / NRRL 8057</strain>
    </source>
</reference>
<dbReference type="PANTHER" id="PTHR12143:SF39">
    <property type="entry name" value="SECRETED PROTEIN"/>
    <property type="match status" value="1"/>
</dbReference>
<name>F8JNS7_STREN</name>
<evidence type="ECO:0000313" key="6">
    <source>
        <dbReference type="Proteomes" id="UP000007842"/>
    </source>
</evidence>
<evidence type="ECO:0000256" key="2">
    <source>
        <dbReference type="SAM" id="SignalP"/>
    </source>
</evidence>
<proteinExistence type="predicted"/>
<dbReference type="EMBL" id="CP003219">
    <property type="protein sequence ID" value="AEW92657.1"/>
    <property type="molecule type" value="Genomic_DNA"/>
</dbReference>
<dbReference type="KEGG" id="scy:SCATT_02860"/>
<feature type="region of interest" description="Disordered" evidence="1">
    <location>
        <begin position="771"/>
        <end position="790"/>
    </location>
</feature>